<sequence>MEINDKKIEKILKEQRKEYQHYLGACIEDFDSKVGVIAEQFLDIKKILNSHTKTIGSINVDIEIIKTNIEFIKNGFKKKVNLEEFEFLEKRVIRLEKLLQFQKII</sequence>
<organism evidence="1 2">
    <name type="scientific">Candidatus Kuenenbacteria bacterium HGW-Kuenenbacteria-1</name>
    <dbReference type="NCBI Taxonomy" id="2013812"/>
    <lineage>
        <taxon>Bacteria</taxon>
        <taxon>Candidatus Kueneniibacteriota</taxon>
    </lineage>
</organism>
<name>A0A2N1UMW8_9BACT</name>
<dbReference type="AlphaFoldDB" id="A0A2N1UMW8"/>
<evidence type="ECO:0000313" key="1">
    <source>
        <dbReference type="EMBL" id="PKL72049.1"/>
    </source>
</evidence>
<evidence type="ECO:0000313" key="2">
    <source>
        <dbReference type="Proteomes" id="UP000233414"/>
    </source>
</evidence>
<dbReference type="EMBL" id="PGYQ01000019">
    <property type="protein sequence ID" value="PKL72049.1"/>
    <property type="molecule type" value="Genomic_DNA"/>
</dbReference>
<reference evidence="1 2" key="1">
    <citation type="journal article" date="2017" name="ISME J.">
        <title>Potential for microbial H2 and metal transformations associated with novel bacteria and archaea in deep terrestrial subsurface sediments.</title>
        <authorList>
            <person name="Hernsdorf A.W."/>
            <person name="Amano Y."/>
            <person name="Miyakawa K."/>
            <person name="Ise K."/>
            <person name="Suzuki Y."/>
            <person name="Anantharaman K."/>
            <person name="Probst A."/>
            <person name="Burstein D."/>
            <person name="Thomas B.C."/>
            <person name="Banfield J.F."/>
        </authorList>
    </citation>
    <scope>NUCLEOTIDE SEQUENCE [LARGE SCALE GENOMIC DNA]</scope>
    <source>
        <strain evidence="1">HGW-Kuenenbacteria-1</strain>
    </source>
</reference>
<dbReference type="Proteomes" id="UP000233414">
    <property type="component" value="Unassembled WGS sequence"/>
</dbReference>
<proteinExistence type="predicted"/>
<gene>
    <name evidence="1" type="ORF">CVV26_03160</name>
</gene>
<comment type="caution">
    <text evidence="1">The sequence shown here is derived from an EMBL/GenBank/DDBJ whole genome shotgun (WGS) entry which is preliminary data.</text>
</comment>
<protein>
    <submittedName>
        <fullName evidence="1">Uncharacterized protein</fullName>
    </submittedName>
</protein>
<accession>A0A2N1UMW8</accession>